<dbReference type="GO" id="GO:0006631">
    <property type="term" value="P:fatty acid metabolic process"/>
    <property type="evidence" value="ECO:0007669"/>
    <property type="project" value="TreeGrafter"/>
</dbReference>
<comment type="similarity">
    <text evidence="1">Belongs to the ATP-dependent AMP-binding enzyme family.</text>
</comment>
<comment type="caution">
    <text evidence="5">The sequence shown here is derived from an EMBL/GenBank/DDBJ whole genome shotgun (WGS) entry which is preliminary data.</text>
</comment>
<gene>
    <name evidence="5" type="ORF">LQ50_03205</name>
</gene>
<dbReference type="InterPro" id="IPR042099">
    <property type="entry name" value="ANL_N_sf"/>
</dbReference>
<evidence type="ECO:0000256" key="2">
    <source>
        <dbReference type="ARBA" id="ARBA00022598"/>
    </source>
</evidence>
<dbReference type="GO" id="GO:0031956">
    <property type="term" value="F:medium-chain fatty acid-CoA ligase activity"/>
    <property type="evidence" value="ECO:0007669"/>
    <property type="project" value="TreeGrafter"/>
</dbReference>
<dbReference type="Pfam" id="PF00501">
    <property type="entry name" value="AMP-binding"/>
    <property type="match status" value="1"/>
</dbReference>
<feature type="domain" description="AMP-binding enzyme C-terminal" evidence="4">
    <location>
        <begin position="396"/>
        <end position="471"/>
    </location>
</feature>
<feature type="domain" description="AMP-dependent synthetase/ligase" evidence="3">
    <location>
        <begin position="8"/>
        <end position="346"/>
    </location>
</feature>
<dbReference type="OrthoDB" id="9757771at2"/>
<dbReference type="Gene3D" id="3.30.300.30">
    <property type="match status" value="1"/>
</dbReference>
<evidence type="ECO:0000259" key="4">
    <source>
        <dbReference type="Pfam" id="PF13193"/>
    </source>
</evidence>
<dbReference type="PANTHER" id="PTHR43201">
    <property type="entry name" value="ACYL-COA SYNTHETASE"/>
    <property type="match status" value="1"/>
</dbReference>
<sequence length="489" mass="54687">MMIGKTIKQTAAAHPEKVAIYCDRESVTYKALDEDINFLKQQIATVLGSPTGKKVAFLLENDQQFLTTFLAISQIEAIAIPLDSKWKQDDLHYILTDCNPDLIIGELVFPRIDSLSYADLIEKKGSSLTTDPVITEDPLFYIGYTSGTTGKPKGYVRAQSSWIHSFSVSNQVFDIKAEDVICAPGPLVHSHFLYAALHALHIGATIYITKKFDANAVHQTLLTNPISILYLVPTMFSALHEVYVKTKIPIKHLEKVISAGAKWHSKEKQKAKEVIPHAEVFEFYGASELSLVSVLDEKGYHEHSESVGRPVPGVEVVIRRLDGKEAKAGEIGKLFVKSKLLFSGYHNQQAATNEVFHGDWVTVGDLGFMNEKGYITLVGREKNMIISGGLNIYPEEVEKVLSSLPEIDEVIVIGLNDSYWGEKLVAVIKWHKGTYLADKQLIQHCKHHLASYKCPKQFIELTNFPYTTSQKIARKQVIKLIEHKIAART</sequence>
<dbReference type="Gene3D" id="3.40.50.12780">
    <property type="entry name" value="N-terminal domain of ligase-like"/>
    <property type="match status" value="1"/>
</dbReference>
<organism evidence="5 6">
    <name type="scientific">Halalkalibacter okhensis</name>
    <dbReference type="NCBI Taxonomy" id="333138"/>
    <lineage>
        <taxon>Bacteria</taxon>
        <taxon>Bacillati</taxon>
        <taxon>Bacillota</taxon>
        <taxon>Bacilli</taxon>
        <taxon>Bacillales</taxon>
        <taxon>Bacillaceae</taxon>
        <taxon>Halalkalibacter</taxon>
    </lineage>
</organism>
<dbReference type="AlphaFoldDB" id="A0A0B0INR5"/>
<dbReference type="Pfam" id="PF13193">
    <property type="entry name" value="AMP-binding_C"/>
    <property type="match status" value="1"/>
</dbReference>
<evidence type="ECO:0000259" key="3">
    <source>
        <dbReference type="Pfam" id="PF00501"/>
    </source>
</evidence>
<dbReference type="InterPro" id="IPR020845">
    <property type="entry name" value="AMP-binding_CS"/>
</dbReference>
<dbReference type="InterPro" id="IPR025110">
    <property type="entry name" value="AMP-bd_C"/>
</dbReference>
<dbReference type="PANTHER" id="PTHR43201:SF5">
    <property type="entry name" value="MEDIUM-CHAIN ACYL-COA LIGASE ACSF2, MITOCHONDRIAL"/>
    <property type="match status" value="1"/>
</dbReference>
<reference evidence="5 6" key="1">
    <citation type="submission" date="2014-09" db="EMBL/GenBank/DDBJ databases">
        <title>Genome sequencing and annotation of Bacillus Okhensis strain Kh10-101T.</title>
        <authorList>
            <person name="Prakash J.S."/>
        </authorList>
    </citation>
    <scope>NUCLEOTIDE SEQUENCE [LARGE SCALE GENOMIC DNA]</scope>
    <source>
        <strain evidence="6">Kh10-101T</strain>
    </source>
</reference>
<name>A0A0B0INR5_9BACI</name>
<dbReference type="eggNOG" id="COG0318">
    <property type="taxonomic scope" value="Bacteria"/>
</dbReference>
<dbReference type="PROSITE" id="PS00455">
    <property type="entry name" value="AMP_BINDING"/>
    <property type="match status" value="1"/>
</dbReference>
<evidence type="ECO:0000256" key="1">
    <source>
        <dbReference type="ARBA" id="ARBA00006432"/>
    </source>
</evidence>
<dbReference type="InterPro" id="IPR000873">
    <property type="entry name" value="AMP-dep_synth/lig_dom"/>
</dbReference>
<keyword evidence="6" id="KW-1185">Reference proteome</keyword>
<dbReference type="EMBL" id="JRJU01000002">
    <property type="protein sequence ID" value="KHF41719.1"/>
    <property type="molecule type" value="Genomic_DNA"/>
</dbReference>
<accession>A0A0B0INR5</accession>
<evidence type="ECO:0008006" key="7">
    <source>
        <dbReference type="Google" id="ProtNLM"/>
    </source>
</evidence>
<evidence type="ECO:0000313" key="5">
    <source>
        <dbReference type="EMBL" id="KHF41719.1"/>
    </source>
</evidence>
<keyword evidence="2" id="KW-0436">Ligase</keyword>
<proteinExistence type="inferred from homology"/>
<dbReference type="SUPFAM" id="SSF56801">
    <property type="entry name" value="Acetyl-CoA synthetase-like"/>
    <property type="match status" value="1"/>
</dbReference>
<protein>
    <recommendedName>
        <fullName evidence="7">Acyl-CoA synthetase</fullName>
    </recommendedName>
</protein>
<dbReference type="Proteomes" id="UP000030832">
    <property type="component" value="Unassembled WGS sequence"/>
</dbReference>
<evidence type="ECO:0000313" key="6">
    <source>
        <dbReference type="Proteomes" id="UP000030832"/>
    </source>
</evidence>
<dbReference type="STRING" id="333138.LQ50_03205"/>
<dbReference type="InterPro" id="IPR045851">
    <property type="entry name" value="AMP-bd_C_sf"/>
</dbReference>
<dbReference type="RefSeq" id="WP_034625973.1">
    <property type="nucleotide sequence ID" value="NZ_JRJU01000002.1"/>
</dbReference>